<organism evidence="1 2">
    <name type="scientific">Acer yangbiense</name>
    <dbReference type="NCBI Taxonomy" id="1000413"/>
    <lineage>
        <taxon>Eukaryota</taxon>
        <taxon>Viridiplantae</taxon>
        <taxon>Streptophyta</taxon>
        <taxon>Embryophyta</taxon>
        <taxon>Tracheophyta</taxon>
        <taxon>Spermatophyta</taxon>
        <taxon>Magnoliopsida</taxon>
        <taxon>eudicotyledons</taxon>
        <taxon>Gunneridae</taxon>
        <taxon>Pentapetalae</taxon>
        <taxon>rosids</taxon>
        <taxon>malvids</taxon>
        <taxon>Sapindales</taxon>
        <taxon>Sapindaceae</taxon>
        <taxon>Hippocastanoideae</taxon>
        <taxon>Acereae</taxon>
        <taxon>Acer</taxon>
    </lineage>
</organism>
<dbReference type="EMBL" id="VAHF01000004">
    <property type="protein sequence ID" value="TXG64091.1"/>
    <property type="molecule type" value="Genomic_DNA"/>
</dbReference>
<keyword evidence="2" id="KW-1185">Reference proteome</keyword>
<accession>A0A5C7I4C2</accession>
<dbReference type="AlphaFoldDB" id="A0A5C7I4C2"/>
<comment type="caution">
    <text evidence="1">The sequence shown here is derived from an EMBL/GenBank/DDBJ whole genome shotgun (WGS) entry which is preliminary data.</text>
</comment>
<dbReference type="Proteomes" id="UP000323000">
    <property type="component" value="Chromosome 4"/>
</dbReference>
<proteinExistence type="predicted"/>
<name>A0A5C7I4C2_9ROSI</name>
<protein>
    <submittedName>
        <fullName evidence="1">Uncharacterized protein</fullName>
    </submittedName>
</protein>
<evidence type="ECO:0000313" key="1">
    <source>
        <dbReference type="EMBL" id="TXG64091.1"/>
    </source>
</evidence>
<gene>
    <name evidence="1" type="ORF">EZV62_011085</name>
</gene>
<sequence>MGKESHPIMWLQQMPFNPSTDDYKVTGYSRCPSMLPPTTIRLQQMPFNASTDDYKVTGYSRCPSMLPPTTIRLQNGPNNTSANLELLPITLFRLQQINPSTDDYKVTGYSRCPSILPLTTIRLQVAADVPPQSTDDYKVTGSVDLWLLKRLLIFLSWVSRCLSTDDYKVTGTYMRKRLEIAFQTLDLLYRP</sequence>
<evidence type="ECO:0000313" key="2">
    <source>
        <dbReference type="Proteomes" id="UP000323000"/>
    </source>
</evidence>
<reference evidence="2" key="1">
    <citation type="journal article" date="2019" name="Gigascience">
        <title>De novo genome assembly of the endangered Acer yangbiense, a plant species with extremely small populations endemic to Yunnan Province, China.</title>
        <authorList>
            <person name="Yang J."/>
            <person name="Wariss H.M."/>
            <person name="Tao L."/>
            <person name="Zhang R."/>
            <person name="Yun Q."/>
            <person name="Hollingsworth P."/>
            <person name="Dao Z."/>
            <person name="Luo G."/>
            <person name="Guo H."/>
            <person name="Ma Y."/>
            <person name="Sun W."/>
        </authorList>
    </citation>
    <scope>NUCLEOTIDE SEQUENCE [LARGE SCALE GENOMIC DNA]</scope>
    <source>
        <strain evidence="2">cv. Malutang</strain>
    </source>
</reference>